<feature type="region of interest" description="Disordered" evidence="10">
    <location>
        <begin position="1"/>
        <end position="107"/>
    </location>
</feature>
<evidence type="ECO:0000256" key="8">
    <source>
        <dbReference type="ARBA" id="ARBA00023303"/>
    </source>
</evidence>
<feature type="transmembrane region" description="Helical" evidence="11">
    <location>
        <begin position="181"/>
        <end position="204"/>
    </location>
</feature>
<protein>
    <recommendedName>
        <fullName evidence="9">Mechanosensitive ion channel protein</fullName>
    </recommendedName>
</protein>
<feature type="compositionally biased region" description="Basic and acidic residues" evidence="10">
    <location>
        <begin position="1"/>
        <end position="23"/>
    </location>
</feature>
<comment type="caution">
    <text evidence="13">The sequence shown here is derived from an EMBL/GenBank/DDBJ whole genome shotgun (WGS) entry which is preliminary data.</text>
</comment>
<evidence type="ECO:0000256" key="3">
    <source>
        <dbReference type="ARBA" id="ARBA00022448"/>
    </source>
</evidence>
<dbReference type="InterPro" id="IPR006685">
    <property type="entry name" value="MscS_channel_2nd"/>
</dbReference>
<dbReference type="GO" id="GO:0006820">
    <property type="term" value="P:monoatomic anion transport"/>
    <property type="evidence" value="ECO:0007669"/>
    <property type="project" value="TreeGrafter"/>
</dbReference>
<evidence type="ECO:0000256" key="9">
    <source>
        <dbReference type="PIRNR" id="PIRNR017209"/>
    </source>
</evidence>
<evidence type="ECO:0000313" key="14">
    <source>
        <dbReference type="EMBL" id="KAG6709185.1"/>
    </source>
</evidence>
<gene>
    <name evidence="13" type="ORF">CIPAW_06G119500</name>
    <name evidence="14" type="ORF">I3842_06G119300</name>
</gene>
<dbReference type="SUPFAM" id="SSF50182">
    <property type="entry name" value="Sm-like ribonucleoproteins"/>
    <property type="match status" value="1"/>
</dbReference>
<dbReference type="InterPro" id="IPR016688">
    <property type="entry name" value="MscS-like_plants/fungi"/>
</dbReference>
<feature type="transmembrane region" description="Helical" evidence="11">
    <location>
        <begin position="144"/>
        <end position="166"/>
    </location>
</feature>
<keyword evidence="8" id="KW-0407">Ion channel</keyword>
<dbReference type="EMBL" id="CM031830">
    <property type="protein sequence ID" value="KAG6709185.1"/>
    <property type="molecule type" value="Genomic_DNA"/>
</dbReference>
<dbReference type="GO" id="GO:0050982">
    <property type="term" value="P:detection of mechanical stimulus"/>
    <property type="evidence" value="ECO:0007669"/>
    <property type="project" value="UniProtKB-ARBA"/>
</dbReference>
<evidence type="ECO:0000256" key="4">
    <source>
        <dbReference type="ARBA" id="ARBA00022692"/>
    </source>
</evidence>
<organism evidence="13 15">
    <name type="scientific">Carya illinoinensis</name>
    <name type="common">Pecan</name>
    <dbReference type="NCBI Taxonomy" id="32201"/>
    <lineage>
        <taxon>Eukaryota</taxon>
        <taxon>Viridiplantae</taxon>
        <taxon>Streptophyta</taxon>
        <taxon>Embryophyta</taxon>
        <taxon>Tracheophyta</taxon>
        <taxon>Spermatophyta</taxon>
        <taxon>Magnoliopsida</taxon>
        <taxon>eudicotyledons</taxon>
        <taxon>Gunneridae</taxon>
        <taxon>Pentapetalae</taxon>
        <taxon>rosids</taxon>
        <taxon>fabids</taxon>
        <taxon>Fagales</taxon>
        <taxon>Juglandaceae</taxon>
        <taxon>Carya</taxon>
    </lineage>
</organism>
<dbReference type="PANTHER" id="PTHR31618">
    <property type="entry name" value="MECHANOSENSITIVE ION CHANNEL PROTEIN 5"/>
    <property type="match status" value="1"/>
</dbReference>
<comment type="similarity">
    <text evidence="2 9">Belongs to the MscS (TC 1.A.23) family.</text>
</comment>
<dbReference type="AlphaFoldDB" id="A0A8T1QB71"/>
<dbReference type="OrthoDB" id="544685at2759"/>
<keyword evidence="3" id="KW-0813">Transport</keyword>
<evidence type="ECO:0000259" key="12">
    <source>
        <dbReference type="Pfam" id="PF00924"/>
    </source>
</evidence>
<feature type="transmembrane region" description="Helical" evidence="11">
    <location>
        <begin position="224"/>
        <end position="242"/>
    </location>
</feature>
<sequence length="763" mass="87676">MRAVKPSDRGEVVVKIDEGDSNNKEYAGGSVRLRQKESSLDGEQQQPPQQAERCRSSMSEGAEVVRCTSNTSFQRRSSLSRSAKTKSRMMDQYEEPERRSDRVPWSGQLRSGLLPKALDDDEDDPLWEDFPDDYRKMKLSTLTILQFVSLIVIIAFFICSLFIHYLKEKHLWKLKLWKWQVLILVLICGRLVSGWGIRIVVFFVERSFVLRKRVLYFVYGVRKAVQNCLWLGLVLLAWHFLFDKKVERETKSDKLKYVTKVLVCLLVGTLAWLVKTLMVKVLASSFHVSTYFDRIQESLFIQYVIETLSGPPLIEIRNAEEEEEEARISDEVNKLLNAGGAMPSDLKGTAFPPPKNGKIIGSSGLLQRTPGVKNEKAMSKRGDDHGISIEHLHMLNPKNVSAWNMKKLMKIVRNETLTTLDGQILNATNKDESNTHIWSEPEAKAAAKKIFQIVAKHGAKYIYLEDLMRFLREDEALKTMGLFEGAHETRRISKSSLMNWVVNVFRERRALALTLNDTKTAVKILNRIVNVIVGLVVFVIWLLILGIATTRFLVFLSSQLFLVAFIFGNTCKTVFEAIIFIFVMHPFDVGDRCEIEGVQMVVEEMNILTTKFLRDDNTKVLFPNSVLSTKPINNFYRSPDMGDAVEFCIHISTPTEKIAIIKHRIISYIEDKNEHWYPSPMFVFIDVIELNRVKLAVWLTHRMSHQDMGERWVRRSLLVEEMVKIFLELDIQYRLLPVDINVCTMPHESSAQLPCTWTETSTG</sequence>
<dbReference type="PANTHER" id="PTHR31618:SF1">
    <property type="entry name" value="EF-HAND DOMAIN-CONTAINING PROTEIN"/>
    <property type="match status" value="1"/>
</dbReference>
<evidence type="ECO:0000256" key="7">
    <source>
        <dbReference type="ARBA" id="ARBA00023136"/>
    </source>
</evidence>
<dbReference type="GO" id="GO:0008381">
    <property type="term" value="F:mechanosensitive monoatomic ion channel activity"/>
    <property type="evidence" value="ECO:0007669"/>
    <property type="project" value="TreeGrafter"/>
</dbReference>
<evidence type="ECO:0000313" key="13">
    <source>
        <dbReference type="EMBL" id="KAG6651544.1"/>
    </source>
</evidence>
<dbReference type="InterPro" id="IPR023408">
    <property type="entry name" value="MscS_beta-dom_sf"/>
</dbReference>
<reference evidence="14" key="2">
    <citation type="submission" date="2021-01" db="EMBL/GenBank/DDBJ databases">
        <authorList>
            <person name="Lovell J.T."/>
            <person name="Bentley N."/>
            <person name="Bhattarai G."/>
            <person name="Jenkins J.W."/>
            <person name="Sreedasyam A."/>
            <person name="Alarcon Y."/>
            <person name="Bock C."/>
            <person name="Boston L."/>
            <person name="Carlson J."/>
            <person name="Cervantes K."/>
            <person name="Clermont K."/>
            <person name="Krom N."/>
            <person name="Kubenka K."/>
            <person name="Mamidi S."/>
            <person name="Mattison C."/>
            <person name="Monteros M."/>
            <person name="Pisani C."/>
            <person name="Plott C."/>
            <person name="Rajasekar S."/>
            <person name="Rhein H.S."/>
            <person name="Rohla C."/>
            <person name="Song M."/>
            <person name="Hilaire R.S."/>
            <person name="Shu S."/>
            <person name="Wells L."/>
            <person name="Wang X."/>
            <person name="Webber J."/>
            <person name="Heerema R.J."/>
            <person name="Klein P."/>
            <person name="Conner P."/>
            <person name="Grauke L."/>
            <person name="Grimwood J."/>
            <person name="Schmutz J."/>
            <person name="Randall J.J."/>
        </authorList>
    </citation>
    <scope>NUCLEOTIDE SEQUENCE</scope>
    <source>
        <tissue evidence="14">Leaf</tissue>
    </source>
</reference>
<keyword evidence="15" id="KW-1185">Reference proteome</keyword>
<reference evidence="13" key="1">
    <citation type="submission" date="2020-12" db="EMBL/GenBank/DDBJ databases">
        <title>WGS assembly of Carya illinoinensis cv. Pawnee.</title>
        <authorList>
            <person name="Platts A."/>
            <person name="Shu S."/>
            <person name="Wright S."/>
            <person name="Barry K."/>
            <person name="Edger P."/>
            <person name="Pires J.C."/>
            <person name="Schmutz J."/>
        </authorList>
    </citation>
    <scope>NUCLEOTIDE SEQUENCE</scope>
    <source>
        <tissue evidence="13">Leaf</tissue>
    </source>
</reference>
<evidence type="ECO:0000256" key="6">
    <source>
        <dbReference type="ARBA" id="ARBA00023065"/>
    </source>
</evidence>
<evidence type="ECO:0000256" key="2">
    <source>
        <dbReference type="ARBA" id="ARBA00008017"/>
    </source>
</evidence>
<dbReference type="GO" id="GO:0005886">
    <property type="term" value="C:plasma membrane"/>
    <property type="evidence" value="ECO:0007669"/>
    <property type="project" value="UniProtKB-UniRule"/>
</dbReference>
<feature type="compositionally biased region" description="Basic and acidic residues" evidence="10">
    <location>
        <begin position="88"/>
        <end position="102"/>
    </location>
</feature>
<keyword evidence="4 11" id="KW-0812">Transmembrane</keyword>
<feature type="transmembrane region" description="Helical" evidence="11">
    <location>
        <begin position="257"/>
        <end position="274"/>
    </location>
</feature>
<evidence type="ECO:0000256" key="1">
    <source>
        <dbReference type="ARBA" id="ARBA00004141"/>
    </source>
</evidence>
<feature type="compositionally biased region" description="Polar residues" evidence="10">
    <location>
        <begin position="67"/>
        <end position="82"/>
    </location>
</feature>
<dbReference type="Gene3D" id="2.30.30.60">
    <property type="match status" value="1"/>
</dbReference>
<accession>A0A8T1QB71</accession>
<feature type="transmembrane region" description="Helical" evidence="11">
    <location>
        <begin position="560"/>
        <end position="583"/>
    </location>
</feature>
<dbReference type="Pfam" id="PF00924">
    <property type="entry name" value="MS_channel_2nd"/>
    <property type="match status" value="1"/>
</dbReference>
<keyword evidence="7 9" id="KW-0472">Membrane</keyword>
<dbReference type="Proteomes" id="UP000811609">
    <property type="component" value="Chromosome 6"/>
</dbReference>
<evidence type="ECO:0000256" key="5">
    <source>
        <dbReference type="ARBA" id="ARBA00022989"/>
    </source>
</evidence>
<keyword evidence="6" id="KW-0406">Ion transport</keyword>
<comment type="subcellular location">
    <subcellularLocation>
        <location evidence="1">Membrane</location>
        <topology evidence="1">Multi-pass membrane protein</topology>
    </subcellularLocation>
</comment>
<dbReference type="PIRSF" id="PIRSF017209">
    <property type="entry name" value="Memb_At2g17000_prd"/>
    <property type="match status" value="1"/>
</dbReference>
<name>A0A8T1QB71_CARIL</name>
<keyword evidence="5 11" id="KW-1133">Transmembrane helix</keyword>
<dbReference type="Proteomes" id="UP000811246">
    <property type="component" value="Chromosome 6"/>
</dbReference>
<evidence type="ECO:0000256" key="11">
    <source>
        <dbReference type="SAM" id="Phobius"/>
    </source>
</evidence>
<feature type="transmembrane region" description="Helical" evidence="11">
    <location>
        <begin position="528"/>
        <end position="548"/>
    </location>
</feature>
<proteinExistence type="inferred from homology"/>
<dbReference type="FunFam" id="2.30.30.60:FF:000003">
    <property type="entry name" value="Predicted mechanosensitive ion channel"/>
    <property type="match status" value="1"/>
</dbReference>
<feature type="domain" description="Mechanosensitive ion channel MscS" evidence="12">
    <location>
        <begin position="579"/>
        <end position="635"/>
    </location>
</feature>
<dbReference type="InterPro" id="IPR010920">
    <property type="entry name" value="LSM_dom_sf"/>
</dbReference>
<evidence type="ECO:0000256" key="10">
    <source>
        <dbReference type="SAM" id="MobiDB-lite"/>
    </source>
</evidence>
<dbReference type="EMBL" id="CM031814">
    <property type="protein sequence ID" value="KAG6651544.1"/>
    <property type="molecule type" value="Genomic_DNA"/>
</dbReference>
<evidence type="ECO:0000313" key="15">
    <source>
        <dbReference type="Proteomes" id="UP000811609"/>
    </source>
</evidence>